<gene>
    <name evidence="2" type="ORF">B296_00035096</name>
</gene>
<protein>
    <submittedName>
        <fullName evidence="2">Uncharacterized protein</fullName>
    </submittedName>
</protein>
<evidence type="ECO:0000313" key="2">
    <source>
        <dbReference type="EMBL" id="RRT63207.1"/>
    </source>
</evidence>
<dbReference type="AlphaFoldDB" id="A0A426ZGU8"/>
<evidence type="ECO:0000256" key="1">
    <source>
        <dbReference type="SAM" id="MobiDB-lite"/>
    </source>
</evidence>
<feature type="region of interest" description="Disordered" evidence="1">
    <location>
        <begin position="106"/>
        <end position="127"/>
    </location>
</feature>
<organism evidence="2 3">
    <name type="scientific">Ensete ventricosum</name>
    <name type="common">Abyssinian banana</name>
    <name type="synonym">Musa ensete</name>
    <dbReference type="NCBI Taxonomy" id="4639"/>
    <lineage>
        <taxon>Eukaryota</taxon>
        <taxon>Viridiplantae</taxon>
        <taxon>Streptophyta</taxon>
        <taxon>Embryophyta</taxon>
        <taxon>Tracheophyta</taxon>
        <taxon>Spermatophyta</taxon>
        <taxon>Magnoliopsida</taxon>
        <taxon>Liliopsida</taxon>
        <taxon>Zingiberales</taxon>
        <taxon>Musaceae</taxon>
        <taxon>Ensete</taxon>
    </lineage>
</organism>
<proteinExistence type="predicted"/>
<dbReference type="Proteomes" id="UP000287651">
    <property type="component" value="Unassembled WGS sequence"/>
</dbReference>
<evidence type="ECO:0000313" key="3">
    <source>
        <dbReference type="Proteomes" id="UP000287651"/>
    </source>
</evidence>
<feature type="non-terminal residue" evidence="2">
    <location>
        <position position="1"/>
    </location>
</feature>
<dbReference type="EMBL" id="AMZH03006682">
    <property type="protein sequence ID" value="RRT63207.1"/>
    <property type="molecule type" value="Genomic_DNA"/>
</dbReference>
<comment type="caution">
    <text evidence="2">The sequence shown here is derived from an EMBL/GenBank/DDBJ whole genome shotgun (WGS) entry which is preliminary data.</text>
</comment>
<name>A0A426ZGU8_ENSVE</name>
<accession>A0A426ZGU8</accession>
<reference evidence="2 3" key="1">
    <citation type="journal article" date="2014" name="Agronomy (Basel)">
        <title>A Draft Genome Sequence for Ensete ventricosum, the Drought-Tolerant Tree Against Hunger.</title>
        <authorList>
            <person name="Harrison J."/>
            <person name="Moore K.A."/>
            <person name="Paszkiewicz K."/>
            <person name="Jones T."/>
            <person name="Grant M."/>
            <person name="Ambacheew D."/>
            <person name="Muzemil S."/>
            <person name="Studholme D.J."/>
        </authorList>
    </citation>
    <scope>NUCLEOTIDE SEQUENCE [LARGE SCALE GENOMIC DNA]</scope>
</reference>
<sequence length="165" mass="18399">SVCLVIVWTTDIKLILSFADFGARIMSCNRSSSGGNSILPCSCFEFWSTRRYADFNQLTCMPNERKLHLLPLCWLAYTTRGGRESILQAKVTVQSKMSSHRTTQAMDCNPALGTTKPKGSHRGRPPCRLQVRESDGLVVSPRLLVESMEALLHLMESSCTQKSKS</sequence>